<dbReference type="Proteomes" id="UP000887013">
    <property type="component" value="Unassembled WGS sequence"/>
</dbReference>
<feature type="region of interest" description="Disordered" evidence="1">
    <location>
        <begin position="81"/>
        <end position="106"/>
    </location>
</feature>
<sequence>MFISERNWRVQGGSKNTQAKKNLNFKTSDTKKESSRHIRTEEVTRRTARKKRRTPLGTAFQETGFKSVEEHREKRFSAKLLRERERRCSKTGPKETIRSRRGTHET</sequence>
<dbReference type="EMBL" id="BMAW01032678">
    <property type="protein sequence ID" value="GFU26799.1"/>
    <property type="molecule type" value="Genomic_DNA"/>
</dbReference>
<feature type="compositionally biased region" description="Basic and acidic residues" evidence="1">
    <location>
        <begin position="28"/>
        <end position="45"/>
    </location>
</feature>
<protein>
    <submittedName>
        <fullName evidence="2">Uncharacterized protein</fullName>
    </submittedName>
</protein>
<dbReference type="AlphaFoldDB" id="A0A8X6QR62"/>
<evidence type="ECO:0000256" key="1">
    <source>
        <dbReference type="SAM" id="MobiDB-lite"/>
    </source>
</evidence>
<name>A0A8X6QR62_NEPPI</name>
<feature type="region of interest" description="Disordered" evidence="1">
    <location>
        <begin position="1"/>
        <end position="65"/>
    </location>
</feature>
<evidence type="ECO:0000313" key="2">
    <source>
        <dbReference type="EMBL" id="GFU26799.1"/>
    </source>
</evidence>
<accession>A0A8X6QR62</accession>
<gene>
    <name evidence="2" type="ORF">NPIL_240791</name>
</gene>
<evidence type="ECO:0000313" key="3">
    <source>
        <dbReference type="Proteomes" id="UP000887013"/>
    </source>
</evidence>
<comment type="caution">
    <text evidence="2">The sequence shown here is derived from an EMBL/GenBank/DDBJ whole genome shotgun (WGS) entry which is preliminary data.</text>
</comment>
<proteinExistence type="predicted"/>
<reference evidence="2" key="1">
    <citation type="submission" date="2020-08" db="EMBL/GenBank/DDBJ databases">
        <title>Multicomponent nature underlies the extraordinary mechanical properties of spider dragline silk.</title>
        <authorList>
            <person name="Kono N."/>
            <person name="Nakamura H."/>
            <person name="Mori M."/>
            <person name="Yoshida Y."/>
            <person name="Ohtoshi R."/>
            <person name="Malay A.D."/>
            <person name="Moran D.A.P."/>
            <person name="Tomita M."/>
            <person name="Numata K."/>
            <person name="Arakawa K."/>
        </authorList>
    </citation>
    <scope>NUCLEOTIDE SEQUENCE</scope>
</reference>
<keyword evidence="3" id="KW-1185">Reference proteome</keyword>
<feature type="compositionally biased region" description="Polar residues" evidence="1">
    <location>
        <begin position="13"/>
        <end position="27"/>
    </location>
</feature>
<organism evidence="2 3">
    <name type="scientific">Nephila pilipes</name>
    <name type="common">Giant wood spider</name>
    <name type="synonym">Nephila maculata</name>
    <dbReference type="NCBI Taxonomy" id="299642"/>
    <lineage>
        <taxon>Eukaryota</taxon>
        <taxon>Metazoa</taxon>
        <taxon>Ecdysozoa</taxon>
        <taxon>Arthropoda</taxon>
        <taxon>Chelicerata</taxon>
        <taxon>Arachnida</taxon>
        <taxon>Araneae</taxon>
        <taxon>Araneomorphae</taxon>
        <taxon>Entelegynae</taxon>
        <taxon>Araneoidea</taxon>
        <taxon>Nephilidae</taxon>
        <taxon>Nephila</taxon>
    </lineage>
</organism>